<organism evidence="2 3">
    <name type="scientific">Eumeta variegata</name>
    <name type="common">Bagworm moth</name>
    <name type="synonym">Eumeta japonica</name>
    <dbReference type="NCBI Taxonomy" id="151549"/>
    <lineage>
        <taxon>Eukaryota</taxon>
        <taxon>Metazoa</taxon>
        <taxon>Ecdysozoa</taxon>
        <taxon>Arthropoda</taxon>
        <taxon>Hexapoda</taxon>
        <taxon>Insecta</taxon>
        <taxon>Pterygota</taxon>
        <taxon>Neoptera</taxon>
        <taxon>Endopterygota</taxon>
        <taxon>Lepidoptera</taxon>
        <taxon>Glossata</taxon>
        <taxon>Ditrysia</taxon>
        <taxon>Tineoidea</taxon>
        <taxon>Psychidae</taxon>
        <taxon>Oiketicinae</taxon>
        <taxon>Eumeta</taxon>
    </lineage>
</organism>
<sequence>MNVIECLLRTRDHRFRTFYAKDRASRSKCKRPYEPQKSKRSPPPMDTRYHKVVPSALLATSIGIGYLRRLEWADGGRRGDGLGNGVIEEEWDTESRNSGSALEAVKRKGALDDGAPGDSADRAHAAAAPRSPATALLPGRRLTPAKAGRSGFQFFFFNAFTCTFCTNKALVIVGI</sequence>
<dbReference type="EMBL" id="BGZK01000866">
    <property type="protein sequence ID" value="GBP63314.1"/>
    <property type="molecule type" value="Genomic_DNA"/>
</dbReference>
<feature type="compositionally biased region" description="Low complexity" evidence="1">
    <location>
        <begin position="125"/>
        <end position="138"/>
    </location>
</feature>
<evidence type="ECO:0000313" key="3">
    <source>
        <dbReference type="Proteomes" id="UP000299102"/>
    </source>
</evidence>
<evidence type="ECO:0000256" key="1">
    <source>
        <dbReference type="SAM" id="MobiDB-lite"/>
    </source>
</evidence>
<accession>A0A4C1XLC8</accession>
<feature type="compositionally biased region" description="Basic and acidic residues" evidence="1">
    <location>
        <begin position="26"/>
        <end position="37"/>
    </location>
</feature>
<evidence type="ECO:0000313" key="2">
    <source>
        <dbReference type="EMBL" id="GBP63314.1"/>
    </source>
</evidence>
<reference evidence="2 3" key="1">
    <citation type="journal article" date="2019" name="Commun. Biol.">
        <title>The bagworm genome reveals a unique fibroin gene that provides high tensile strength.</title>
        <authorList>
            <person name="Kono N."/>
            <person name="Nakamura H."/>
            <person name="Ohtoshi R."/>
            <person name="Tomita M."/>
            <person name="Numata K."/>
            <person name="Arakawa K."/>
        </authorList>
    </citation>
    <scope>NUCLEOTIDE SEQUENCE [LARGE SCALE GENOMIC DNA]</scope>
</reference>
<protein>
    <submittedName>
        <fullName evidence="2">Uncharacterized protein</fullName>
    </submittedName>
</protein>
<feature type="region of interest" description="Disordered" evidence="1">
    <location>
        <begin position="109"/>
        <end position="139"/>
    </location>
</feature>
<keyword evidence="3" id="KW-1185">Reference proteome</keyword>
<proteinExistence type="predicted"/>
<comment type="caution">
    <text evidence="2">The sequence shown here is derived from an EMBL/GenBank/DDBJ whole genome shotgun (WGS) entry which is preliminary data.</text>
</comment>
<dbReference type="AlphaFoldDB" id="A0A4C1XLC8"/>
<dbReference type="Proteomes" id="UP000299102">
    <property type="component" value="Unassembled WGS sequence"/>
</dbReference>
<gene>
    <name evidence="2" type="ORF">EVAR_26628_1</name>
</gene>
<feature type="region of interest" description="Disordered" evidence="1">
    <location>
        <begin position="26"/>
        <end position="49"/>
    </location>
</feature>
<name>A0A4C1XLC8_EUMVA</name>